<proteinExistence type="predicted"/>
<dbReference type="InterPro" id="IPR010905">
    <property type="entry name" value="Glyco_hydro_88"/>
</dbReference>
<evidence type="ECO:0000256" key="1">
    <source>
        <dbReference type="ARBA" id="ARBA00022801"/>
    </source>
</evidence>
<dbReference type="InterPro" id="IPR012341">
    <property type="entry name" value="6hp_glycosidase-like_sf"/>
</dbReference>
<dbReference type="PANTHER" id="PTHR33886:SF8">
    <property type="entry name" value="UNSATURATED RHAMNOGALACTURONAN HYDROLASE (EUROFUNG)"/>
    <property type="match status" value="1"/>
</dbReference>
<evidence type="ECO:0000256" key="2">
    <source>
        <dbReference type="SAM" id="MobiDB-lite"/>
    </source>
</evidence>
<dbReference type="Gene3D" id="1.50.10.10">
    <property type="match status" value="1"/>
</dbReference>
<dbReference type="GO" id="GO:0016787">
    <property type="term" value="F:hydrolase activity"/>
    <property type="evidence" value="ECO:0007669"/>
    <property type="project" value="UniProtKB-KW"/>
</dbReference>
<comment type="caution">
    <text evidence="3">The sequence shown here is derived from an EMBL/GenBank/DDBJ whole genome shotgun (WGS) entry which is preliminary data.</text>
</comment>
<dbReference type="Proteomes" id="UP000431684">
    <property type="component" value="Unassembled WGS sequence"/>
</dbReference>
<protein>
    <submittedName>
        <fullName evidence="3">Uncharacterized protein</fullName>
    </submittedName>
</protein>
<dbReference type="AlphaFoldDB" id="A0A6I3X3V1"/>
<dbReference type="InterPro" id="IPR052043">
    <property type="entry name" value="PolySaccharide_Degr_Enz"/>
</dbReference>
<gene>
    <name evidence="3" type="ORF">GJV26_03300</name>
</gene>
<organism evidence="3 4">
    <name type="scientific">Pseudoduganella dura</name>
    <dbReference type="NCBI Taxonomy" id="321982"/>
    <lineage>
        <taxon>Bacteria</taxon>
        <taxon>Pseudomonadati</taxon>
        <taxon>Pseudomonadota</taxon>
        <taxon>Betaproteobacteria</taxon>
        <taxon>Burkholderiales</taxon>
        <taxon>Oxalobacteraceae</taxon>
        <taxon>Telluria group</taxon>
        <taxon>Pseudoduganella</taxon>
    </lineage>
</organism>
<evidence type="ECO:0000313" key="3">
    <source>
        <dbReference type="EMBL" id="MUI11519.1"/>
    </source>
</evidence>
<dbReference type="EMBL" id="WNWM01000002">
    <property type="protein sequence ID" value="MUI11519.1"/>
    <property type="molecule type" value="Genomic_DNA"/>
</dbReference>
<dbReference type="InterPro" id="IPR008928">
    <property type="entry name" value="6-hairpin_glycosidase_sf"/>
</dbReference>
<feature type="compositionally biased region" description="Basic and acidic residues" evidence="2">
    <location>
        <begin position="297"/>
        <end position="307"/>
    </location>
</feature>
<dbReference type="OrthoDB" id="258246at2"/>
<name>A0A6I3X3V1_9BURK</name>
<sequence>MLFGGICSMTNRSLIPRLAPDTLIDINPTYRQPMNRRFALLAVTVSILSACGPVATVPTPLVQGQFTPAAITGTMRQVADWQINSWSTNGFAKPKYNWTYCAAYTGIFQAGLATGDGKYHDFLRKVSDDLQWRTGTRRYFADDYCVGQVFSQLYAQDRQPKMIGPWRALADEIVNKPNNESLSLATRDIMEREWAWCDALFMGPTSLAYLSKATGERTYLDTALKLWWKTSDFLYSPEERLYFRDESYFDKREKKRQEGVLVAREWLGHGGHGSGTVQHAIGPSRPRAAPCAVPRHGSPDRQPADGGRHVACFAA</sequence>
<reference evidence="3 4" key="1">
    <citation type="submission" date="2019-11" db="EMBL/GenBank/DDBJ databases">
        <title>Draft Genome Sequences of Six Type Strains of the Genus Massilia.</title>
        <authorList>
            <person name="Miess H."/>
            <person name="Frediansyah A."/>
            <person name="Goeker M."/>
            <person name="Gross H."/>
        </authorList>
    </citation>
    <scope>NUCLEOTIDE SEQUENCE [LARGE SCALE GENOMIC DNA]</scope>
    <source>
        <strain evidence="3 4">DSM 17513</strain>
    </source>
</reference>
<dbReference type="Pfam" id="PF07470">
    <property type="entry name" value="Glyco_hydro_88"/>
    <property type="match status" value="1"/>
</dbReference>
<accession>A0A6I3X3V1</accession>
<keyword evidence="4" id="KW-1185">Reference proteome</keyword>
<evidence type="ECO:0000313" key="4">
    <source>
        <dbReference type="Proteomes" id="UP000431684"/>
    </source>
</evidence>
<dbReference type="PANTHER" id="PTHR33886">
    <property type="entry name" value="UNSATURATED RHAMNOGALACTURONAN HYDROLASE (EUROFUNG)"/>
    <property type="match status" value="1"/>
</dbReference>
<dbReference type="SUPFAM" id="SSF48208">
    <property type="entry name" value="Six-hairpin glycosidases"/>
    <property type="match status" value="1"/>
</dbReference>
<dbReference type="GO" id="GO:0005975">
    <property type="term" value="P:carbohydrate metabolic process"/>
    <property type="evidence" value="ECO:0007669"/>
    <property type="project" value="InterPro"/>
</dbReference>
<keyword evidence="1" id="KW-0378">Hydrolase</keyword>
<feature type="region of interest" description="Disordered" evidence="2">
    <location>
        <begin position="283"/>
        <end position="307"/>
    </location>
</feature>